<evidence type="ECO:0000259" key="13">
    <source>
        <dbReference type="Pfam" id="PF01288"/>
    </source>
</evidence>
<dbReference type="GO" id="GO:0005524">
    <property type="term" value="F:ATP binding"/>
    <property type="evidence" value="ECO:0007669"/>
    <property type="project" value="UniProtKB-KW"/>
</dbReference>
<keyword evidence="8" id="KW-0067">ATP-binding</keyword>
<gene>
    <name evidence="14" type="primary">folK</name>
    <name evidence="14" type="ORF">DWZ68_14115</name>
</gene>
<dbReference type="EC" id="2.7.6.3" evidence="3"/>
<dbReference type="Proteomes" id="UP000286038">
    <property type="component" value="Unassembled WGS sequence"/>
</dbReference>
<accession>A0A415QF53</accession>
<keyword evidence="6" id="KW-0547">Nucleotide-binding</keyword>
<comment type="caution">
    <text evidence="14">The sequence shown here is derived from an EMBL/GenBank/DDBJ whole genome shotgun (WGS) entry which is preliminary data.</text>
</comment>
<evidence type="ECO:0000256" key="7">
    <source>
        <dbReference type="ARBA" id="ARBA00022777"/>
    </source>
</evidence>
<dbReference type="Pfam" id="PF01288">
    <property type="entry name" value="HPPK"/>
    <property type="match status" value="1"/>
</dbReference>
<comment type="similarity">
    <text evidence="2">Belongs to the HPPK family.</text>
</comment>
<dbReference type="AlphaFoldDB" id="A0A415QF53"/>
<name>A0A415QF53_9BACT</name>
<dbReference type="GO" id="GO:0046654">
    <property type="term" value="P:tetrahydrofolate biosynthetic process"/>
    <property type="evidence" value="ECO:0007669"/>
    <property type="project" value="UniProtKB-UniPathway"/>
</dbReference>
<evidence type="ECO:0000256" key="2">
    <source>
        <dbReference type="ARBA" id="ARBA00005810"/>
    </source>
</evidence>
<evidence type="ECO:0000256" key="6">
    <source>
        <dbReference type="ARBA" id="ARBA00022741"/>
    </source>
</evidence>
<evidence type="ECO:0000256" key="10">
    <source>
        <dbReference type="ARBA" id="ARBA00029409"/>
    </source>
</evidence>
<evidence type="ECO:0000256" key="4">
    <source>
        <dbReference type="ARBA" id="ARBA00016218"/>
    </source>
</evidence>
<dbReference type="InterPro" id="IPR035907">
    <property type="entry name" value="Hppk_sf"/>
</dbReference>
<dbReference type="GO" id="GO:0003848">
    <property type="term" value="F:2-amino-4-hydroxy-6-hydroxymethyldihydropteridine diphosphokinase activity"/>
    <property type="evidence" value="ECO:0007669"/>
    <property type="project" value="UniProtKB-EC"/>
</dbReference>
<comment type="function">
    <text evidence="10">Catalyzes the transfer of pyrophosphate from adenosine triphosphate (ATP) to 6-hydroxymethyl-7,8-dihydropterin, an enzymatic step in folate biosynthesis pathway.</text>
</comment>
<feature type="domain" description="7,8-dihydro-6-hydroxymethylpterin-pyrophosphokinase" evidence="13">
    <location>
        <begin position="5"/>
        <end position="131"/>
    </location>
</feature>
<comment type="pathway">
    <text evidence="1">Cofactor biosynthesis; tetrahydrofolate biosynthesis; 2-amino-4-hydroxy-6-hydroxymethyl-7,8-dihydropteridine diphosphate from 7,8-dihydroneopterin triphosphate: step 4/4.</text>
</comment>
<dbReference type="PANTHER" id="PTHR43071">
    <property type="entry name" value="2-AMINO-4-HYDROXY-6-HYDROXYMETHYLDIHYDROPTERIDINE PYROPHOSPHOKINASE"/>
    <property type="match status" value="1"/>
</dbReference>
<dbReference type="NCBIfam" id="TIGR01498">
    <property type="entry name" value="folK"/>
    <property type="match status" value="1"/>
</dbReference>
<dbReference type="RefSeq" id="WP_118450727.1">
    <property type="nucleotide sequence ID" value="NZ_CABJDM010000021.1"/>
</dbReference>
<dbReference type="GO" id="GO:0016301">
    <property type="term" value="F:kinase activity"/>
    <property type="evidence" value="ECO:0007669"/>
    <property type="project" value="UniProtKB-KW"/>
</dbReference>
<organism evidence="14 15">
    <name type="scientific">Butyricimonas virosa</name>
    <dbReference type="NCBI Taxonomy" id="544645"/>
    <lineage>
        <taxon>Bacteria</taxon>
        <taxon>Pseudomonadati</taxon>
        <taxon>Bacteroidota</taxon>
        <taxon>Bacteroidia</taxon>
        <taxon>Bacteroidales</taxon>
        <taxon>Odoribacteraceae</taxon>
        <taxon>Butyricimonas</taxon>
    </lineage>
</organism>
<dbReference type="EMBL" id="QRPV01000021">
    <property type="protein sequence ID" value="RHM41468.1"/>
    <property type="molecule type" value="Genomic_DNA"/>
</dbReference>
<dbReference type="GO" id="GO:0046656">
    <property type="term" value="P:folic acid biosynthetic process"/>
    <property type="evidence" value="ECO:0007669"/>
    <property type="project" value="UniProtKB-KW"/>
</dbReference>
<evidence type="ECO:0000313" key="14">
    <source>
        <dbReference type="EMBL" id="RHM41468.1"/>
    </source>
</evidence>
<dbReference type="CDD" id="cd00483">
    <property type="entry name" value="HPPK"/>
    <property type="match status" value="1"/>
</dbReference>
<dbReference type="Gene3D" id="3.30.70.560">
    <property type="entry name" value="7,8-Dihydro-6-hydroxymethylpterin-pyrophosphokinase HPPK"/>
    <property type="match status" value="1"/>
</dbReference>
<dbReference type="InterPro" id="IPR000550">
    <property type="entry name" value="Hppk"/>
</dbReference>
<evidence type="ECO:0000313" key="15">
    <source>
        <dbReference type="Proteomes" id="UP000286038"/>
    </source>
</evidence>
<protein>
    <recommendedName>
        <fullName evidence="4">2-amino-4-hydroxy-6-hydroxymethyldihydropteridine pyrophosphokinase</fullName>
        <ecNumber evidence="3">2.7.6.3</ecNumber>
    </recommendedName>
    <alternativeName>
        <fullName evidence="11">6-hydroxymethyl-7,8-dihydropterin pyrophosphokinase</fullName>
    </alternativeName>
    <alternativeName>
        <fullName evidence="12">7,8-dihydro-6-hydroxymethylpterin-pyrophosphokinase</fullName>
    </alternativeName>
</protein>
<evidence type="ECO:0000256" key="5">
    <source>
        <dbReference type="ARBA" id="ARBA00022679"/>
    </source>
</evidence>
<keyword evidence="7 14" id="KW-0418">Kinase</keyword>
<evidence type="ECO:0000256" key="1">
    <source>
        <dbReference type="ARBA" id="ARBA00005051"/>
    </source>
</evidence>
<evidence type="ECO:0000256" key="12">
    <source>
        <dbReference type="ARBA" id="ARBA00033413"/>
    </source>
</evidence>
<reference evidence="14 15" key="1">
    <citation type="submission" date="2018-08" db="EMBL/GenBank/DDBJ databases">
        <title>A genome reference for cultivated species of the human gut microbiota.</title>
        <authorList>
            <person name="Zou Y."/>
            <person name="Xue W."/>
            <person name="Luo G."/>
        </authorList>
    </citation>
    <scope>NUCLEOTIDE SEQUENCE [LARGE SCALE GENOMIC DNA]</scope>
    <source>
        <strain evidence="14 15">AF34-33</strain>
    </source>
</reference>
<sequence>MLVTLIFGGNQGDRKTLIGEAITEMSSIGKIELCSSLYETAPWGFESSDSFYNQIVTYETNLLPEEVLDKCQATEQKLGRVRSGTQFCSRTMDIDILFCDSQIINTPRLTVPHPRLAQRNFVLAPLNEIMPAFIHPVIHKNIATLLAECTDTLKAEIIGKKYVTFPEDSE</sequence>
<proteinExistence type="inferred from homology"/>
<keyword evidence="9" id="KW-0289">Folate biosynthesis</keyword>
<evidence type="ECO:0000256" key="8">
    <source>
        <dbReference type="ARBA" id="ARBA00022840"/>
    </source>
</evidence>
<dbReference type="SUPFAM" id="SSF55083">
    <property type="entry name" value="6-hydroxymethyl-7,8-dihydropterin pyrophosphokinase, HPPK"/>
    <property type="match status" value="1"/>
</dbReference>
<dbReference type="PANTHER" id="PTHR43071:SF1">
    <property type="entry name" value="2-AMINO-4-HYDROXY-6-HYDROXYMETHYLDIHYDROPTERIDINE PYROPHOSPHOKINASE"/>
    <property type="match status" value="1"/>
</dbReference>
<dbReference type="UniPathway" id="UPA00077">
    <property type="reaction ID" value="UER00155"/>
</dbReference>
<evidence type="ECO:0000256" key="9">
    <source>
        <dbReference type="ARBA" id="ARBA00022909"/>
    </source>
</evidence>
<evidence type="ECO:0000256" key="3">
    <source>
        <dbReference type="ARBA" id="ARBA00013253"/>
    </source>
</evidence>
<evidence type="ECO:0000256" key="11">
    <source>
        <dbReference type="ARBA" id="ARBA00029766"/>
    </source>
</evidence>
<keyword evidence="5 14" id="KW-0808">Transferase</keyword>